<dbReference type="Proteomes" id="UP000198824">
    <property type="component" value="Unassembled WGS sequence"/>
</dbReference>
<dbReference type="FunFam" id="1.10.10.10:FF:000001">
    <property type="entry name" value="LysR family transcriptional regulator"/>
    <property type="match status" value="1"/>
</dbReference>
<evidence type="ECO:0000313" key="6">
    <source>
        <dbReference type="EMBL" id="SFR76107.1"/>
    </source>
</evidence>
<evidence type="ECO:0000256" key="1">
    <source>
        <dbReference type="ARBA" id="ARBA00009437"/>
    </source>
</evidence>
<dbReference type="Gene3D" id="1.10.10.10">
    <property type="entry name" value="Winged helix-like DNA-binding domain superfamily/Winged helix DNA-binding domain"/>
    <property type="match status" value="1"/>
</dbReference>
<dbReference type="Gene3D" id="3.40.190.290">
    <property type="match status" value="1"/>
</dbReference>
<reference evidence="6 7" key="1">
    <citation type="submission" date="2016-10" db="EMBL/GenBank/DDBJ databases">
        <authorList>
            <person name="de Groot N.N."/>
        </authorList>
    </citation>
    <scope>NUCLEOTIDE SEQUENCE [LARGE SCALE GENOMIC DNA]</scope>
    <source>
        <strain evidence="6 7">S5-249</strain>
    </source>
</reference>
<keyword evidence="4" id="KW-0804">Transcription</keyword>
<dbReference type="OrthoDB" id="9786526at2"/>
<keyword evidence="7" id="KW-1185">Reference proteome</keyword>
<dbReference type="STRING" id="1166337.SAMN05192580_0045"/>
<evidence type="ECO:0000313" key="7">
    <source>
        <dbReference type="Proteomes" id="UP000198824"/>
    </source>
</evidence>
<dbReference type="EMBL" id="FOZG01000001">
    <property type="protein sequence ID" value="SFR76107.1"/>
    <property type="molecule type" value="Genomic_DNA"/>
</dbReference>
<feature type="domain" description="HTH lysR-type" evidence="5">
    <location>
        <begin position="1"/>
        <end position="57"/>
    </location>
</feature>
<dbReference type="CDD" id="cd08422">
    <property type="entry name" value="PBP2_CrgA_like"/>
    <property type="match status" value="1"/>
</dbReference>
<dbReference type="SUPFAM" id="SSF46785">
    <property type="entry name" value="Winged helix' DNA-binding domain"/>
    <property type="match status" value="1"/>
</dbReference>
<name>A0A1I6JAU3_9SPHN</name>
<dbReference type="AlphaFoldDB" id="A0A1I6JAU3"/>
<dbReference type="InterPro" id="IPR058163">
    <property type="entry name" value="LysR-type_TF_proteobact-type"/>
</dbReference>
<dbReference type="GO" id="GO:0003700">
    <property type="term" value="F:DNA-binding transcription factor activity"/>
    <property type="evidence" value="ECO:0007669"/>
    <property type="project" value="InterPro"/>
</dbReference>
<evidence type="ECO:0000256" key="4">
    <source>
        <dbReference type="ARBA" id="ARBA00023163"/>
    </source>
</evidence>
<dbReference type="InterPro" id="IPR036388">
    <property type="entry name" value="WH-like_DNA-bd_sf"/>
</dbReference>
<gene>
    <name evidence="6" type="ORF">SAMN05192580_0045</name>
</gene>
<keyword evidence="2" id="KW-0805">Transcription regulation</keyword>
<dbReference type="InterPro" id="IPR005119">
    <property type="entry name" value="LysR_subst-bd"/>
</dbReference>
<sequence>MDRDYDLFVRIIEGGSLSAAARALRLSPAMVSKRLARLEERLGAQLIRRTTRRLEPTQAGARFYEAVSAILTAAADAEAQVAGRTRAVAGPLRLSAPTSFGRMHVAPLVARFLDMHPHVRIELDLSDGFTDLVAERVDLAIRITASVPPSLAATRLATSRRILCTAPAYLAKHGPPARLADLTQHRLLAAEGQLPWRLVRGGRPLTVQGESIVGTNSSEVVRELALAGTGIALRSLWDVGPDLAAGRLVRVLEDVEGSADVGIWAVHPRTPLVPAAVTAFTALLAEAFSPPAPWER</sequence>
<dbReference type="SUPFAM" id="SSF53850">
    <property type="entry name" value="Periplasmic binding protein-like II"/>
    <property type="match status" value="1"/>
</dbReference>
<comment type="similarity">
    <text evidence="1">Belongs to the LysR transcriptional regulatory family.</text>
</comment>
<dbReference type="Pfam" id="PF00126">
    <property type="entry name" value="HTH_1"/>
    <property type="match status" value="1"/>
</dbReference>
<evidence type="ECO:0000259" key="5">
    <source>
        <dbReference type="PROSITE" id="PS50931"/>
    </source>
</evidence>
<accession>A0A1I6JAU3</accession>
<proteinExistence type="inferred from homology"/>
<dbReference type="InterPro" id="IPR000847">
    <property type="entry name" value="LysR_HTH_N"/>
</dbReference>
<organism evidence="6 7">
    <name type="scientific">Sphingomonas jatrophae</name>
    <dbReference type="NCBI Taxonomy" id="1166337"/>
    <lineage>
        <taxon>Bacteria</taxon>
        <taxon>Pseudomonadati</taxon>
        <taxon>Pseudomonadota</taxon>
        <taxon>Alphaproteobacteria</taxon>
        <taxon>Sphingomonadales</taxon>
        <taxon>Sphingomonadaceae</taxon>
        <taxon>Sphingomonas</taxon>
    </lineage>
</organism>
<evidence type="ECO:0000256" key="3">
    <source>
        <dbReference type="ARBA" id="ARBA00023125"/>
    </source>
</evidence>
<dbReference type="Pfam" id="PF03466">
    <property type="entry name" value="LysR_substrate"/>
    <property type="match status" value="1"/>
</dbReference>
<evidence type="ECO:0000256" key="2">
    <source>
        <dbReference type="ARBA" id="ARBA00023015"/>
    </source>
</evidence>
<dbReference type="InterPro" id="IPR036390">
    <property type="entry name" value="WH_DNA-bd_sf"/>
</dbReference>
<dbReference type="PROSITE" id="PS50931">
    <property type="entry name" value="HTH_LYSR"/>
    <property type="match status" value="1"/>
</dbReference>
<dbReference type="PANTHER" id="PTHR30537">
    <property type="entry name" value="HTH-TYPE TRANSCRIPTIONAL REGULATOR"/>
    <property type="match status" value="1"/>
</dbReference>
<keyword evidence="3 6" id="KW-0238">DNA-binding</keyword>
<dbReference type="GO" id="GO:0003677">
    <property type="term" value="F:DNA binding"/>
    <property type="evidence" value="ECO:0007669"/>
    <property type="project" value="UniProtKB-KW"/>
</dbReference>
<dbReference type="RefSeq" id="WP_093309194.1">
    <property type="nucleotide sequence ID" value="NZ_FOZG01000001.1"/>
</dbReference>
<protein>
    <submittedName>
        <fullName evidence="6">DNA-binding transcriptional regulator, LysR family</fullName>
    </submittedName>
</protein>
<dbReference type="PANTHER" id="PTHR30537:SF5">
    <property type="entry name" value="HTH-TYPE TRANSCRIPTIONAL ACTIVATOR TTDR-RELATED"/>
    <property type="match status" value="1"/>
</dbReference>